<dbReference type="EMBL" id="CM024801">
    <property type="protein sequence ID" value="KAG8011801.1"/>
    <property type="molecule type" value="Genomic_DNA"/>
</dbReference>
<comment type="caution">
    <text evidence="1">The sequence shown here is derived from an EMBL/GenBank/DDBJ whole genome shotgun (WGS) entry which is preliminary data.</text>
</comment>
<sequence>MKLYGVLLLMVTLSAAYGLKCYYCISSDPRGCRLIGNCESGANRCASAVIDGAIIKGCEKSVNCVSPIKCCQGDLCNGAIPTGSSVLLLLVSSLIAVFL</sequence>
<gene>
    <name evidence="1" type="ORF">GBF38_004151</name>
</gene>
<accession>A0ACB7FBY9</accession>
<proteinExistence type="predicted"/>
<keyword evidence="2" id="KW-1185">Reference proteome</keyword>
<evidence type="ECO:0000313" key="1">
    <source>
        <dbReference type="EMBL" id="KAG8011801.1"/>
    </source>
</evidence>
<evidence type="ECO:0000313" key="2">
    <source>
        <dbReference type="Proteomes" id="UP000805704"/>
    </source>
</evidence>
<reference evidence="1" key="1">
    <citation type="submission" date="2020-04" db="EMBL/GenBank/DDBJ databases">
        <title>A chromosome-scale assembly and high-density genetic map of the yellow drum (Nibea albiflora) genome.</title>
        <authorList>
            <person name="Xu D."/>
            <person name="Zhang W."/>
            <person name="Chen R."/>
            <person name="Tan P."/>
            <person name="Wang L."/>
            <person name="Song H."/>
            <person name="Tian L."/>
            <person name="Zhu Q."/>
            <person name="Wang B."/>
        </authorList>
    </citation>
    <scope>NUCLEOTIDE SEQUENCE</scope>
    <source>
        <strain evidence="1">ZJHYS-2018</strain>
    </source>
</reference>
<protein>
    <submittedName>
        <fullName evidence="1">Uncharacterized protein</fullName>
    </submittedName>
</protein>
<name>A0ACB7FBY9_NIBAL</name>
<dbReference type="Proteomes" id="UP000805704">
    <property type="component" value="Chromosome 13"/>
</dbReference>
<organism evidence="1 2">
    <name type="scientific">Nibea albiflora</name>
    <name type="common">Yellow drum</name>
    <name type="synonym">Corvina albiflora</name>
    <dbReference type="NCBI Taxonomy" id="240163"/>
    <lineage>
        <taxon>Eukaryota</taxon>
        <taxon>Metazoa</taxon>
        <taxon>Chordata</taxon>
        <taxon>Craniata</taxon>
        <taxon>Vertebrata</taxon>
        <taxon>Euteleostomi</taxon>
        <taxon>Actinopterygii</taxon>
        <taxon>Neopterygii</taxon>
        <taxon>Teleostei</taxon>
        <taxon>Neoteleostei</taxon>
        <taxon>Acanthomorphata</taxon>
        <taxon>Eupercaria</taxon>
        <taxon>Sciaenidae</taxon>
        <taxon>Nibea</taxon>
    </lineage>
</organism>